<feature type="chain" id="PRO_5046261072" evidence="2">
    <location>
        <begin position="29"/>
        <end position="248"/>
    </location>
</feature>
<name>A0ABP1RKH0_9HEXA</name>
<proteinExistence type="predicted"/>
<gene>
    <name evidence="3" type="ORF">ODALV1_LOCUS23283</name>
</gene>
<feature type="compositionally biased region" description="Pro residues" evidence="1">
    <location>
        <begin position="51"/>
        <end position="60"/>
    </location>
</feature>
<feature type="region of interest" description="Disordered" evidence="1">
    <location>
        <begin position="219"/>
        <end position="248"/>
    </location>
</feature>
<feature type="signal peptide" evidence="2">
    <location>
        <begin position="1"/>
        <end position="28"/>
    </location>
</feature>
<accession>A0ABP1RKH0</accession>
<feature type="region of interest" description="Disordered" evidence="1">
    <location>
        <begin position="48"/>
        <end position="69"/>
    </location>
</feature>
<keyword evidence="2" id="KW-0732">Signal</keyword>
<dbReference type="EMBL" id="CAXLJM020000078">
    <property type="protein sequence ID" value="CAL8129561.1"/>
    <property type="molecule type" value="Genomic_DNA"/>
</dbReference>
<sequence length="248" mass="28783">MKSILWNRGGAVLSLLSLMVTLYLPTDAIPAYSNNNYNMLDYSQDYYNYPTTPPTPPTTQPPRRTSNGGRRTLQSVVRHHMEELDKQTQNDLKILSYLETELNQIFSCYIRLSCPRTRSAKVLAECDEIKDWPLYHQVMKMAGIRRYPYQNYAPQSRQVPSTTTTTTTSAPLLDQSYVRTGRHERVSDLLAANIVTNENFNSARDADVDEQEMYYQRDARHRPRRIRYGQQQQQYQQSAAENEIGNNE</sequence>
<feature type="compositionally biased region" description="Polar residues" evidence="1">
    <location>
        <begin position="238"/>
        <end position="248"/>
    </location>
</feature>
<comment type="caution">
    <text evidence="3">The sequence shown here is derived from an EMBL/GenBank/DDBJ whole genome shotgun (WGS) entry which is preliminary data.</text>
</comment>
<evidence type="ECO:0000256" key="1">
    <source>
        <dbReference type="SAM" id="MobiDB-lite"/>
    </source>
</evidence>
<reference evidence="3 4" key="1">
    <citation type="submission" date="2024-08" db="EMBL/GenBank/DDBJ databases">
        <authorList>
            <person name="Cucini C."/>
            <person name="Frati F."/>
        </authorList>
    </citation>
    <scope>NUCLEOTIDE SEQUENCE [LARGE SCALE GENOMIC DNA]</scope>
</reference>
<evidence type="ECO:0000256" key="2">
    <source>
        <dbReference type="SAM" id="SignalP"/>
    </source>
</evidence>
<dbReference type="Proteomes" id="UP001642540">
    <property type="component" value="Unassembled WGS sequence"/>
</dbReference>
<keyword evidence="4" id="KW-1185">Reference proteome</keyword>
<organism evidence="3 4">
    <name type="scientific">Orchesella dallaii</name>
    <dbReference type="NCBI Taxonomy" id="48710"/>
    <lineage>
        <taxon>Eukaryota</taxon>
        <taxon>Metazoa</taxon>
        <taxon>Ecdysozoa</taxon>
        <taxon>Arthropoda</taxon>
        <taxon>Hexapoda</taxon>
        <taxon>Collembola</taxon>
        <taxon>Entomobryomorpha</taxon>
        <taxon>Entomobryoidea</taxon>
        <taxon>Orchesellidae</taxon>
        <taxon>Orchesellinae</taxon>
        <taxon>Orchesella</taxon>
    </lineage>
</organism>
<protein>
    <submittedName>
        <fullName evidence="3">Uncharacterized protein</fullName>
    </submittedName>
</protein>
<evidence type="ECO:0000313" key="4">
    <source>
        <dbReference type="Proteomes" id="UP001642540"/>
    </source>
</evidence>
<evidence type="ECO:0000313" key="3">
    <source>
        <dbReference type="EMBL" id="CAL8129561.1"/>
    </source>
</evidence>